<keyword evidence="10" id="KW-1185">Reference proteome</keyword>
<reference evidence="9 10" key="1">
    <citation type="submission" date="2019-11" db="EMBL/GenBank/DDBJ databases">
        <authorList>
            <person name="Holert J."/>
        </authorList>
    </citation>
    <scope>NUCLEOTIDE SEQUENCE [LARGE SCALE GENOMIC DNA]</scope>
    <source>
        <strain evidence="9">SB11_3</strain>
    </source>
</reference>
<evidence type="ECO:0000256" key="1">
    <source>
        <dbReference type="ARBA" id="ARBA00004571"/>
    </source>
</evidence>
<dbReference type="GO" id="GO:0015483">
    <property type="term" value="F:long-chain fatty acid transporting porin activity"/>
    <property type="evidence" value="ECO:0007669"/>
    <property type="project" value="TreeGrafter"/>
</dbReference>
<evidence type="ECO:0000256" key="8">
    <source>
        <dbReference type="SAM" id="SignalP"/>
    </source>
</evidence>
<dbReference type="AlphaFoldDB" id="A0A5S9QK95"/>
<evidence type="ECO:0000313" key="10">
    <source>
        <dbReference type="Proteomes" id="UP000441399"/>
    </source>
</evidence>
<keyword evidence="3" id="KW-1134">Transmembrane beta strand</keyword>
<dbReference type="PANTHER" id="PTHR35093">
    <property type="entry name" value="OUTER MEMBRANE PROTEIN NMB0088-RELATED"/>
    <property type="match status" value="1"/>
</dbReference>
<keyword evidence="7" id="KW-0998">Cell outer membrane</keyword>
<organism evidence="9 10">
    <name type="scientific">BD1-7 clade bacterium</name>
    <dbReference type="NCBI Taxonomy" id="2029982"/>
    <lineage>
        <taxon>Bacteria</taxon>
        <taxon>Pseudomonadati</taxon>
        <taxon>Pseudomonadota</taxon>
        <taxon>Gammaproteobacteria</taxon>
        <taxon>Cellvibrionales</taxon>
        <taxon>Spongiibacteraceae</taxon>
        <taxon>BD1-7 clade</taxon>
    </lineage>
</organism>
<dbReference type="PANTHER" id="PTHR35093:SF8">
    <property type="entry name" value="OUTER MEMBRANE PROTEIN NMB0088-RELATED"/>
    <property type="match status" value="1"/>
</dbReference>
<evidence type="ECO:0000256" key="7">
    <source>
        <dbReference type="ARBA" id="ARBA00023237"/>
    </source>
</evidence>
<feature type="signal peptide" evidence="8">
    <location>
        <begin position="1"/>
        <end position="21"/>
    </location>
</feature>
<sequence length="436" mass="46922">MKKLARSIAVASMVTSPLAYSAGFQLNEHSASGLGRAYAGEVAAADNAAVLARNPAAMAIFKKQQVSVTGHYIIPAVDVEGSDFVAANPPATTKDANADNVAPNAFVPGAYYILPINDEWAFGVAANSYFGLSSDYPKSYSASEFAGHTSVETIYISPSVSYNFNDVFSLGLSVSYIYGKGEISNTASQNFSTATNGLAEVGQTLLDVNGSGSGFGWSIGGLWQIDESSRLGLSYRGATDLTVDADVDAFARNVKNGKGKITFNLPGIAEIGYFNQINDNWSVAAGVQWVQWSRFEDLTVDIESSEATGILGEYTFKEENWKDAWRYSVGADYAFDEMVTIRAGYAYDESPVKPEYRTLTIPDAARNWVTLGMTLDFQETGSLDLGFAYLFGASKPRVEEETTTVANGNEVTLTKFEGQLTSVSAYILSVGYNIKF</sequence>
<dbReference type="Gene3D" id="2.40.160.60">
    <property type="entry name" value="Outer membrane protein transport protein (OMPP1/FadL/TodX)"/>
    <property type="match status" value="1"/>
</dbReference>
<dbReference type="InterPro" id="IPR005017">
    <property type="entry name" value="OMPP1/FadL/TodX"/>
</dbReference>
<evidence type="ECO:0000256" key="4">
    <source>
        <dbReference type="ARBA" id="ARBA00022692"/>
    </source>
</evidence>
<dbReference type="OrthoDB" id="19849at2"/>
<protein>
    <submittedName>
        <fullName evidence="9">Long-chain fatty acid transport protein</fullName>
    </submittedName>
</protein>
<evidence type="ECO:0000256" key="5">
    <source>
        <dbReference type="ARBA" id="ARBA00022729"/>
    </source>
</evidence>
<comment type="similarity">
    <text evidence="2">Belongs to the OmpP1/FadL family.</text>
</comment>
<dbReference type="EMBL" id="CACSIO010000034">
    <property type="protein sequence ID" value="CAA0118697.1"/>
    <property type="molecule type" value="Genomic_DNA"/>
</dbReference>
<evidence type="ECO:0000256" key="6">
    <source>
        <dbReference type="ARBA" id="ARBA00023136"/>
    </source>
</evidence>
<gene>
    <name evidence="9" type="primary">fadL</name>
    <name evidence="9" type="ORF">OPDIPICF_02153</name>
</gene>
<dbReference type="SUPFAM" id="SSF56935">
    <property type="entry name" value="Porins"/>
    <property type="match status" value="1"/>
</dbReference>
<keyword evidence="4" id="KW-0812">Transmembrane</keyword>
<proteinExistence type="inferred from homology"/>
<evidence type="ECO:0000256" key="2">
    <source>
        <dbReference type="ARBA" id="ARBA00008163"/>
    </source>
</evidence>
<evidence type="ECO:0000313" key="9">
    <source>
        <dbReference type="EMBL" id="CAA0118697.1"/>
    </source>
</evidence>
<dbReference type="Proteomes" id="UP000441399">
    <property type="component" value="Unassembled WGS sequence"/>
</dbReference>
<keyword evidence="6" id="KW-0472">Membrane</keyword>
<evidence type="ECO:0000256" key="3">
    <source>
        <dbReference type="ARBA" id="ARBA00022452"/>
    </source>
</evidence>
<name>A0A5S9QK95_9GAMM</name>
<keyword evidence="5 8" id="KW-0732">Signal</keyword>
<comment type="subcellular location">
    <subcellularLocation>
        <location evidence="1">Cell outer membrane</location>
        <topology evidence="1">Multi-pass membrane protein</topology>
    </subcellularLocation>
</comment>
<dbReference type="GO" id="GO:0009279">
    <property type="term" value="C:cell outer membrane"/>
    <property type="evidence" value="ECO:0007669"/>
    <property type="project" value="UniProtKB-SubCell"/>
</dbReference>
<dbReference type="Pfam" id="PF03349">
    <property type="entry name" value="Toluene_X"/>
    <property type="match status" value="1"/>
</dbReference>
<feature type="chain" id="PRO_5025052123" evidence="8">
    <location>
        <begin position="22"/>
        <end position="436"/>
    </location>
</feature>
<accession>A0A5S9QK95</accession>